<keyword evidence="3 6" id="KW-1133">Transmembrane helix</keyword>
<feature type="transmembrane region" description="Helical" evidence="6">
    <location>
        <begin position="389"/>
        <end position="414"/>
    </location>
</feature>
<feature type="compositionally biased region" description="Polar residues" evidence="5">
    <location>
        <begin position="495"/>
        <end position="511"/>
    </location>
</feature>
<evidence type="ECO:0000256" key="2">
    <source>
        <dbReference type="ARBA" id="ARBA00022692"/>
    </source>
</evidence>
<feature type="transmembrane region" description="Helical" evidence="6">
    <location>
        <begin position="325"/>
        <end position="344"/>
    </location>
</feature>
<evidence type="ECO:0000259" key="7">
    <source>
        <dbReference type="PROSITE" id="PS50850"/>
    </source>
</evidence>
<gene>
    <name evidence="8" type="ORF">K491DRAFT_591011</name>
</gene>
<feature type="transmembrane region" description="Helical" evidence="6">
    <location>
        <begin position="55"/>
        <end position="83"/>
    </location>
</feature>
<dbReference type="InterPro" id="IPR020846">
    <property type="entry name" value="MFS_dom"/>
</dbReference>
<dbReference type="PROSITE" id="PS50850">
    <property type="entry name" value="MFS"/>
    <property type="match status" value="1"/>
</dbReference>
<dbReference type="Gene3D" id="1.20.1250.20">
    <property type="entry name" value="MFS general substrate transporter like domains"/>
    <property type="match status" value="1"/>
</dbReference>
<dbReference type="AlphaFoldDB" id="A0A6A6THI0"/>
<dbReference type="PANTHER" id="PTHR23502:SF163">
    <property type="entry name" value="MAJOR FACILITATOR SUPERFAMILY (MFS) PROFILE DOMAIN-CONTAINING PROTEIN"/>
    <property type="match status" value="1"/>
</dbReference>
<evidence type="ECO:0000313" key="9">
    <source>
        <dbReference type="Proteomes" id="UP000799324"/>
    </source>
</evidence>
<dbReference type="EMBL" id="MU004307">
    <property type="protein sequence ID" value="KAF2659360.1"/>
    <property type="molecule type" value="Genomic_DNA"/>
</dbReference>
<comment type="subcellular location">
    <subcellularLocation>
        <location evidence="1">Membrane</location>
        <topology evidence="1">Multi-pass membrane protein</topology>
    </subcellularLocation>
</comment>
<feature type="region of interest" description="Disordered" evidence="5">
    <location>
        <begin position="490"/>
        <end position="511"/>
    </location>
</feature>
<keyword evidence="9" id="KW-1185">Reference proteome</keyword>
<dbReference type="OrthoDB" id="5296287at2759"/>
<dbReference type="InterPro" id="IPR011701">
    <property type="entry name" value="MFS"/>
</dbReference>
<evidence type="ECO:0000313" key="8">
    <source>
        <dbReference type="EMBL" id="KAF2659360.1"/>
    </source>
</evidence>
<feature type="transmembrane region" description="Helical" evidence="6">
    <location>
        <begin position="426"/>
        <end position="447"/>
    </location>
</feature>
<dbReference type="PANTHER" id="PTHR23502">
    <property type="entry name" value="MAJOR FACILITATOR SUPERFAMILY"/>
    <property type="match status" value="1"/>
</dbReference>
<feature type="transmembrane region" description="Helical" evidence="6">
    <location>
        <begin position="280"/>
        <end position="305"/>
    </location>
</feature>
<feature type="transmembrane region" description="Helical" evidence="6">
    <location>
        <begin position="211"/>
        <end position="231"/>
    </location>
</feature>
<organism evidence="8 9">
    <name type="scientific">Lophiostoma macrostomum CBS 122681</name>
    <dbReference type="NCBI Taxonomy" id="1314788"/>
    <lineage>
        <taxon>Eukaryota</taxon>
        <taxon>Fungi</taxon>
        <taxon>Dikarya</taxon>
        <taxon>Ascomycota</taxon>
        <taxon>Pezizomycotina</taxon>
        <taxon>Dothideomycetes</taxon>
        <taxon>Pleosporomycetidae</taxon>
        <taxon>Pleosporales</taxon>
        <taxon>Lophiostomataceae</taxon>
        <taxon>Lophiostoma</taxon>
    </lineage>
</organism>
<proteinExistence type="predicted"/>
<feature type="transmembrane region" description="Helical" evidence="6">
    <location>
        <begin position="453"/>
        <end position="474"/>
    </location>
</feature>
<dbReference type="GO" id="GO:0016020">
    <property type="term" value="C:membrane"/>
    <property type="evidence" value="ECO:0007669"/>
    <property type="project" value="UniProtKB-SubCell"/>
</dbReference>
<protein>
    <submittedName>
        <fullName evidence="8">MFS general substrate transporter</fullName>
    </submittedName>
</protein>
<keyword evidence="2 6" id="KW-0812">Transmembrane</keyword>
<dbReference type="InterPro" id="IPR036259">
    <property type="entry name" value="MFS_trans_sf"/>
</dbReference>
<evidence type="ECO:0000256" key="6">
    <source>
        <dbReference type="SAM" id="Phobius"/>
    </source>
</evidence>
<dbReference type="Pfam" id="PF07690">
    <property type="entry name" value="MFS_1"/>
    <property type="match status" value="1"/>
</dbReference>
<sequence>MDGDLVKDNESLLHEAQRNATVAQTAADLKEADIVDFDGPDDRQNPQNWSSVYKWSIVILISVLSLIVNLAILLCAPATSYILQEFHSTDKLESTLLVSIWELGEVVGPLIISPLAESFGRLPVYHAANICWILLTIAAAESTSMGMLIAMRFLLGLTVASTTLNVPIIGDLFAEQQHGIASGINTAIPFIAPCIGPTIGGFVAEAKGWRWTFWICALIAGPLQILFLILYRETYKVRILELKAAKLRKETGNQRLRSKYASKYSPSVTMRKAITRPLGMLFRCAVVGLVGLCSAIGMSLVYVIITTISEVYVGTYHFKQQLVGLTYISLGIGMSLSAVTIGSFQDRYFRSKKGTARPEHRIPPMLLGTILIPCGIVAFGWSVQYKLHWFVPMIWSAIVGYGYVSIAIAAYTYLLGAFPIYSTSATAGTVVIRNAAAASLPLAGPALREKIGIGWGFSVLALLVVLTIPIPLVLMRFGERLRKAQRYPYDHADQDQSLQSEVTTSPPEARR</sequence>
<dbReference type="GO" id="GO:0022857">
    <property type="term" value="F:transmembrane transporter activity"/>
    <property type="evidence" value="ECO:0007669"/>
    <property type="project" value="InterPro"/>
</dbReference>
<feature type="transmembrane region" description="Helical" evidence="6">
    <location>
        <begin position="147"/>
        <end position="169"/>
    </location>
</feature>
<evidence type="ECO:0000256" key="1">
    <source>
        <dbReference type="ARBA" id="ARBA00004141"/>
    </source>
</evidence>
<keyword evidence="4 6" id="KW-0472">Membrane</keyword>
<dbReference type="Proteomes" id="UP000799324">
    <property type="component" value="Unassembled WGS sequence"/>
</dbReference>
<feature type="transmembrane region" description="Helical" evidence="6">
    <location>
        <begin position="365"/>
        <end position="383"/>
    </location>
</feature>
<accession>A0A6A6THI0</accession>
<feature type="domain" description="Major facilitator superfamily (MFS) profile" evidence="7">
    <location>
        <begin position="57"/>
        <end position="479"/>
    </location>
</feature>
<evidence type="ECO:0000256" key="4">
    <source>
        <dbReference type="ARBA" id="ARBA00023136"/>
    </source>
</evidence>
<reference evidence="8" key="1">
    <citation type="journal article" date="2020" name="Stud. Mycol.">
        <title>101 Dothideomycetes genomes: a test case for predicting lifestyles and emergence of pathogens.</title>
        <authorList>
            <person name="Haridas S."/>
            <person name="Albert R."/>
            <person name="Binder M."/>
            <person name="Bloem J."/>
            <person name="Labutti K."/>
            <person name="Salamov A."/>
            <person name="Andreopoulos B."/>
            <person name="Baker S."/>
            <person name="Barry K."/>
            <person name="Bills G."/>
            <person name="Bluhm B."/>
            <person name="Cannon C."/>
            <person name="Castanera R."/>
            <person name="Culley D."/>
            <person name="Daum C."/>
            <person name="Ezra D."/>
            <person name="Gonzalez J."/>
            <person name="Henrissat B."/>
            <person name="Kuo A."/>
            <person name="Liang C."/>
            <person name="Lipzen A."/>
            <person name="Lutzoni F."/>
            <person name="Magnuson J."/>
            <person name="Mondo S."/>
            <person name="Nolan M."/>
            <person name="Ohm R."/>
            <person name="Pangilinan J."/>
            <person name="Park H.-J."/>
            <person name="Ramirez L."/>
            <person name="Alfaro M."/>
            <person name="Sun H."/>
            <person name="Tritt A."/>
            <person name="Yoshinaga Y."/>
            <person name="Zwiers L.-H."/>
            <person name="Turgeon B."/>
            <person name="Goodwin S."/>
            <person name="Spatafora J."/>
            <person name="Crous P."/>
            <person name="Grigoriev I."/>
        </authorList>
    </citation>
    <scope>NUCLEOTIDE SEQUENCE</scope>
    <source>
        <strain evidence="8">CBS 122681</strain>
    </source>
</reference>
<evidence type="ECO:0000256" key="3">
    <source>
        <dbReference type="ARBA" id="ARBA00022989"/>
    </source>
</evidence>
<evidence type="ECO:0000256" key="5">
    <source>
        <dbReference type="SAM" id="MobiDB-lite"/>
    </source>
</evidence>
<dbReference type="SUPFAM" id="SSF103473">
    <property type="entry name" value="MFS general substrate transporter"/>
    <property type="match status" value="1"/>
</dbReference>
<name>A0A6A6THI0_9PLEO</name>